<name>A0A6A5HPF0_CAERE</name>
<dbReference type="CDD" id="cd06145">
    <property type="entry name" value="REX1_like"/>
    <property type="match status" value="1"/>
</dbReference>
<dbReference type="FunFam" id="3.30.420.10:FF:000031">
    <property type="entry name" value="RNA exonuclease 1"/>
    <property type="match status" value="1"/>
</dbReference>
<evidence type="ECO:0000256" key="6">
    <source>
        <dbReference type="ARBA" id="ARBA00023242"/>
    </source>
</evidence>
<sequence>MICSNYAVCTYSALTQERIRVGIAAEYFRQSTTRLLKEKLNVLPQLLLNKNQIFNYGFPVEMGDQVYIQPNEYQRDREMFYADNDSTRVCTRCQSTFHVNTDGSQAITSSAAICQDIDGVQYNFHIHTQQPMKNLKLFKKAPEVNEFNGEMSGKLFAIDVESVYTSKGQEVGRVTMVDYLGTTLIDAIVKPENQIFDYVTKYSGLTPNHMQFATETLDSVREKIFDHINEESILVGHALNGDLKSLRILHSKVIDTSVLFESNGRRPSLQKLSSFHLKREIQNSAGGHCSKEDAVASLQLVYFGLMNPPSSVSILSSFLFNALISCPLFNSTLYILFCICF</sequence>
<dbReference type="EMBL" id="WUAV01000001">
    <property type="protein sequence ID" value="KAF1770100.1"/>
    <property type="molecule type" value="Genomic_DNA"/>
</dbReference>
<evidence type="ECO:0000313" key="8">
    <source>
        <dbReference type="EMBL" id="KAF1770100.1"/>
    </source>
</evidence>
<keyword evidence="3" id="KW-0540">Nuclease</keyword>
<dbReference type="KEGG" id="crq:GCK72_001918"/>
<dbReference type="PANTHER" id="PTHR12801">
    <property type="entry name" value="RNA EXONUCLEASE REXO1 / RECO3 FAMILY MEMBER-RELATED"/>
    <property type="match status" value="1"/>
</dbReference>
<dbReference type="SMART" id="SM00479">
    <property type="entry name" value="EXOIII"/>
    <property type="match status" value="1"/>
</dbReference>
<evidence type="ECO:0000313" key="9">
    <source>
        <dbReference type="Proteomes" id="UP000483820"/>
    </source>
</evidence>
<dbReference type="GO" id="GO:0003676">
    <property type="term" value="F:nucleic acid binding"/>
    <property type="evidence" value="ECO:0007669"/>
    <property type="project" value="InterPro"/>
</dbReference>
<comment type="caution">
    <text evidence="8">The sequence shown here is derived from an EMBL/GenBank/DDBJ whole genome shotgun (WGS) entry which is preliminary data.</text>
</comment>
<dbReference type="InterPro" id="IPR036397">
    <property type="entry name" value="RNaseH_sf"/>
</dbReference>
<dbReference type="Gene3D" id="3.30.420.10">
    <property type="entry name" value="Ribonuclease H-like superfamily/Ribonuclease H"/>
    <property type="match status" value="1"/>
</dbReference>
<dbReference type="GO" id="GO:0005634">
    <property type="term" value="C:nucleus"/>
    <property type="evidence" value="ECO:0007669"/>
    <property type="project" value="UniProtKB-SubCell"/>
</dbReference>
<evidence type="ECO:0000256" key="3">
    <source>
        <dbReference type="ARBA" id="ARBA00022722"/>
    </source>
</evidence>
<proteinExistence type="inferred from homology"/>
<comment type="subcellular location">
    <subcellularLocation>
        <location evidence="1">Nucleus</location>
    </subcellularLocation>
</comment>
<evidence type="ECO:0000259" key="7">
    <source>
        <dbReference type="SMART" id="SM00479"/>
    </source>
</evidence>
<dbReference type="GeneID" id="9815704"/>
<organism evidence="8 9">
    <name type="scientific">Caenorhabditis remanei</name>
    <name type="common">Caenorhabditis vulgaris</name>
    <dbReference type="NCBI Taxonomy" id="31234"/>
    <lineage>
        <taxon>Eukaryota</taxon>
        <taxon>Metazoa</taxon>
        <taxon>Ecdysozoa</taxon>
        <taxon>Nematoda</taxon>
        <taxon>Chromadorea</taxon>
        <taxon>Rhabditida</taxon>
        <taxon>Rhabditina</taxon>
        <taxon>Rhabditomorpha</taxon>
        <taxon>Rhabditoidea</taxon>
        <taxon>Rhabditidae</taxon>
        <taxon>Peloderinae</taxon>
        <taxon>Caenorhabditis</taxon>
    </lineage>
</organism>
<dbReference type="Proteomes" id="UP000483820">
    <property type="component" value="Chromosome I"/>
</dbReference>
<dbReference type="SUPFAM" id="SSF53098">
    <property type="entry name" value="Ribonuclease H-like"/>
    <property type="match status" value="1"/>
</dbReference>
<dbReference type="InterPro" id="IPR034922">
    <property type="entry name" value="REX1-like_exo"/>
</dbReference>
<evidence type="ECO:0000256" key="2">
    <source>
        <dbReference type="ARBA" id="ARBA00006357"/>
    </source>
</evidence>
<keyword evidence="4" id="KW-0378">Hydrolase</keyword>
<dbReference type="AlphaFoldDB" id="A0A6A5HPF0"/>
<accession>A0A6A5HPF0</accession>
<gene>
    <name evidence="8" type="ORF">GCK72_001918</name>
</gene>
<dbReference type="RefSeq" id="XP_003114932.2">
    <property type="nucleotide sequence ID" value="XM_003114884.2"/>
</dbReference>
<keyword evidence="5" id="KW-0269">Exonuclease</keyword>
<dbReference type="GO" id="GO:0004527">
    <property type="term" value="F:exonuclease activity"/>
    <property type="evidence" value="ECO:0007669"/>
    <property type="project" value="UniProtKB-KW"/>
</dbReference>
<evidence type="ECO:0000256" key="4">
    <source>
        <dbReference type="ARBA" id="ARBA00022801"/>
    </source>
</evidence>
<dbReference type="GO" id="GO:0010629">
    <property type="term" value="P:negative regulation of gene expression"/>
    <property type="evidence" value="ECO:0007669"/>
    <property type="project" value="UniProtKB-ARBA"/>
</dbReference>
<feature type="domain" description="Exonuclease" evidence="7">
    <location>
        <begin position="154"/>
        <end position="310"/>
    </location>
</feature>
<dbReference type="InterPro" id="IPR013520">
    <property type="entry name" value="Ribonucl_H"/>
</dbReference>
<reference evidence="8 9" key="1">
    <citation type="submission" date="2019-12" db="EMBL/GenBank/DDBJ databases">
        <title>Chromosome-level assembly of the Caenorhabditis remanei genome.</title>
        <authorList>
            <person name="Teterina A.A."/>
            <person name="Willis J.H."/>
            <person name="Phillips P.C."/>
        </authorList>
    </citation>
    <scope>NUCLEOTIDE SEQUENCE [LARGE SCALE GENOMIC DNA]</scope>
    <source>
        <strain evidence="8 9">PX506</strain>
        <tissue evidence="8">Whole organism</tissue>
    </source>
</reference>
<protein>
    <recommendedName>
        <fullName evidence="7">Exonuclease domain-containing protein</fullName>
    </recommendedName>
</protein>
<comment type="similarity">
    <text evidence="2">Belongs to the REXO1/REXO3 family.</text>
</comment>
<dbReference type="PANTHER" id="PTHR12801:SF153">
    <property type="entry name" value="EXONUCLEASE DOMAIN-CONTAINING PROTEIN"/>
    <property type="match status" value="1"/>
</dbReference>
<evidence type="ECO:0000256" key="1">
    <source>
        <dbReference type="ARBA" id="ARBA00004123"/>
    </source>
</evidence>
<dbReference type="InterPro" id="IPR047021">
    <property type="entry name" value="REXO1/3/4-like"/>
</dbReference>
<evidence type="ECO:0000256" key="5">
    <source>
        <dbReference type="ARBA" id="ARBA00022839"/>
    </source>
</evidence>
<dbReference type="CTD" id="9815704"/>
<dbReference type="InterPro" id="IPR012337">
    <property type="entry name" value="RNaseH-like_sf"/>
</dbReference>
<keyword evidence="6" id="KW-0539">Nucleus</keyword>